<dbReference type="InterPro" id="IPR036388">
    <property type="entry name" value="WH-like_DNA-bd_sf"/>
</dbReference>
<proteinExistence type="predicted"/>
<dbReference type="InterPro" id="IPR029016">
    <property type="entry name" value="GAF-like_dom_sf"/>
</dbReference>
<evidence type="ECO:0000256" key="1">
    <source>
        <dbReference type="ARBA" id="ARBA00023015"/>
    </source>
</evidence>
<evidence type="ECO:0000256" key="3">
    <source>
        <dbReference type="ARBA" id="ARBA00023163"/>
    </source>
</evidence>
<reference evidence="6 7" key="1">
    <citation type="submission" date="2019-02" db="EMBL/GenBank/DDBJ databases">
        <title>Siculibacillus lacustris gen. nov., sp. nov., a new rosette-forming bacterium isolated from a freshwater crater lake (Lake St. Ana, Romania).</title>
        <authorList>
            <person name="Felfoldi T."/>
            <person name="Marton Z."/>
            <person name="Szabo A."/>
            <person name="Mentes A."/>
            <person name="Boka K."/>
            <person name="Marialigeti K."/>
            <person name="Mathe I."/>
            <person name="Koncz M."/>
            <person name="Schumann P."/>
            <person name="Toth E."/>
        </authorList>
    </citation>
    <scope>NUCLEOTIDE SEQUENCE [LARGE SCALE GENOMIC DNA]</scope>
    <source>
        <strain evidence="6 7">SA-279</strain>
    </source>
</reference>
<evidence type="ECO:0000313" key="7">
    <source>
        <dbReference type="Proteomes" id="UP000292781"/>
    </source>
</evidence>
<dbReference type="PROSITE" id="PS51077">
    <property type="entry name" value="HTH_ICLR"/>
    <property type="match status" value="1"/>
</dbReference>
<dbReference type="Gene3D" id="3.30.450.40">
    <property type="match status" value="1"/>
</dbReference>
<gene>
    <name evidence="6" type="ORF">EYW49_06530</name>
</gene>
<feature type="domain" description="IclR-ED" evidence="5">
    <location>
        <begin position="74"/>
        <end position="257"/>
    </location>
</feature>
<dbReference type="SMART" id="SM00346">
    <property type="entry name" value="HTH_ICLR"/>
    <property type="match status" value="1"/>
</dbReference>
<evidence type="ECO:0000256" key="2">
    <source>
        <dbReference type="ARBA" id="ARBA00023125"/>
    </source>
</evidence>
<dbReference type="AlphaFoldDB" id="A0A4Q9VU44"/>
<protein>
    <submittedName>
        <fullName evidence="6">IclR family transcriptional regulator</fullName>
    </submittedName>
</protein>
<dbReference type="InterPro" id="IPR005471">
    <property type="entry name" value="Tscrpt_reg_IclR_N"/>
</dbReference>
<comment type="caution">
    <text evidence="6">The sequence shown here is derived from an EMBL/GenBank/DDBJ whole genome shotgun (WGS) entry which is preliminary data.</text>
</comment>
<keyword evidence="1" id="KW-0805">Transcription regulation</keyword>
<dbReference type="Gene3D" id="1.10.10.10">
    <property type="entry name" value="Winged helix-like DNA-binding domain superfamily/Winged helix DNA-binding domain"/>
    <property type="match status" value="1"/>
</dbReference>
<dbReference type="PANTHER" id="PTHR30136:SF39">
    <property type="entry name" value="TRANSCRIPTIONAL REGULATORY PROTEIN"/>
    <property type="match status" value="1"/>
</dbReference>
<keyword evidence="3" id="KW-0804">Transcription</keyword>
<dbReference type="GO" id="GO:0045892">
    <property type="term" value="P:negative regulation of DNA-templated transcription"/>
    <property type="evidence" value="ECO:0007669"/>
    <property type="project" value="TreeGrafter"/>
</dbReference>
<organism evidence="6 7">
    <name type="scientific">Siculibacillus lacustris</name>
    <dbReference type="NCBI Taxonomy" id="1549641"/>
    <lineage>
        <taxon>Bacteria</taxon>
        <taxon>Pseudomonadati</taxon>
        <taxon>Pseudomonadota</taxon>
        <taxon>Alphaproteobacteria</taxon>
        <taxon>Hyphomicrobiales</taxon>
        <taxon>Ancalomicrobiaceae</taxon>
        <taxon>Siculibacillus</taxon>
    </lineage>
</organism>
<dbReference type="OrthoDB" id="9807558at2"/>
<dbReference type="RefSeq" id="WP_131307422.1">
    <property type="nucleotide sequence ID" value="NZ_SJFN01000007.1"/>
</dbReference>
<dbReference type="Pfam" id="PF01614">
    <property type="entry name" value="IclR_C"/>
    <property type="match status" value="1"/>
</dbReference>
<dbReference type="PANTHER" id="PTHR30136">
    <property type="entry name" value="HELIX-TURN-HELIX TRANSCRIPTIONAL REGULATOR, ICLR FAMILY"/>
    <property type="match status" value="1"/>
</dbReference>
<evidence type="ECO:0000259" key="5">
    <source>
        <dbReference type="PROSITE" id="PS51078"/>
    </source>
</evidence>
<dbReference type="GO" id="GO:0003700">
    <property type="term" value="F:DNA-binding transcription factor activity"/>
    <property type="evidence" value="ECO:0007669"/>
    <property type="project" value="TreeGrafter"/>
</dbReference>
<dbReference type="PROSITE" id="PS51078">
    <property type="entry name" value="ICLR_ED"/>
    <property type="match status" value="1"/>
</dbReference>
<dbReference type="InterPro" id="IPR050707">
    <property type="entry name" value="HTH_MetabolicPath_Reg"/>
</dbReference>
<sequence length="288" mass="30898">MKKQADDLAAPTSLQRGLRILAVLGSAPVGGMRLSDIAEACTASEATTHRLLKSLIAERFVDQTTERRYRLSLDFFSLAACAANPDNLRDICRPHLIHLSATLNDTVFLLVRSGFHAVCVDRAEGPFPIRSFTGDIGGRIPLGIGQGSLVILAFLPEEEREEVIRFNIPRLLDMGAMDEVVLRTEIARAVAQGYSGVETGIIPGMTGVAVPIFDTNGRVVAALSVGTLKERLGPDRRPTVIELLRREAAIIGARVSPFDPALRRPAQYLGGVVAPLAAASRVTPGDVS</sequence>
<feature type="domain" description="HTH iclR-type" evidence="4">
    <location>
        <begin position="11"/>
        <end position="73"/>
    </location>
</feature>
<dbReference type="Proteomes" id="UP000292781">
    <property type="component" value="Unassembled WGS sequence"/>
</dbReference>
<accession>A0A4Q9VU44</accession>
<dbReference type="Pfam" id="PF09339">
    <property type="entry name" value="HTH_IclR"/>
    <property type="match status" value="1"/>
</dbReference>
<evidence type="ECO:0000313" key="6">
    <source>
        <dbReference type="EMBL" id="TBW39522.1"/>
    </source>
</evidence>
<dbReference type="SUPFAM" id="SSF55781">
    <property type="entry name" value="GAF domain-like"/>
    <property type="match status" value="1"/>
</dbReference>
<keyword evidence="2" id="KW-0238">DNA-binding</keyword>
<dbReference type="InterPro" id="IPR014757">
    <property type="entry name" value="Tscrpt_reg_IclR_C"/>
</dbReference>
<dbReference type="SUPFAM" id="SSF46785">
    <property type="entry name" value="Winged helix' DNA-binding domain"/>
    <property type="match status" value="1"/>
</dbReference>
<dbReference type="EMBL" id="SJFN01000007">
    <property type="protein sequence ID" value="TBW39522.1"/>
    <property type="molecule type" value="Genomic_DNA"/>
</dbReference>
<name>A0A4Q9VU44_9HYPH</name>
<dbReference type="InterPro" id="IPR036390">
    <property type="entry name" value="WH_DNA-bd_sf"/>
</dbReference>
<keyword evidence="7" id="KW-1185">Reference proteome</keyword>
<dbReference type="GO" id="GO:0003677">
    <property type="term" value="F:DNA binding"/>
    <property type="evidence" value="ECO:0007669"/>
    <property type="project" value="UniProtKB-KW"/>
</dbReference>
<evidence type="ECO:0000259" key="4">
    <source>
        <dbReference type="PROSITE" id="PS51077"/>
    </source>
</evidence>